<gene>
    <name evidence="2" type="ORF">Rhopal_003371-T1</name>
</gene>
<feature type="region of interest" description="Disordered" evidence="1">
    <location>
        <begin position="534"/>
        <end position="553"/>
    </location>
</feature>
<feature type="compositionally biased region" description="Basic and acidic residues" evidence="1">
    <location>
        <begin position="278"/>
        <end position="302"/>
    </location>
</feature>
<dbReference type="EMBL" id="BQKY01000006">
    <property type="protein sequence ID" value="GJN90360.1"/>
    <property type="molecule type" value="Genomic_DNA"/>
</dbReference>
<sequence>MQPRRRRERSTLSEWPALSLLAVYRDAPILAGPDASRKLDDAALEAAKVLVFAAPLERDPPDAARRNRIMGTVLGVAAFARAASSAAPAFSLDDDVLVAELRQAYREYRLRYGSLQGTLEKEGKDKLVQALAEYWTEWAERWEPGQGGTPSPIDRVLDALSSPHPQIGAKAEHAASSRLAAPPLTEGDLLALVAVASDPSATSGSSSALAASSSNAWASSLSTLTNGMSSLLAPRPLALSMPSLPPLPGLSGSSPSSTPSSGEAKKGSSLRTGFAALRRQEKDAAAERRNEEDKVRAAKESEPQAALGVAGDPVATGGEGGGWSLRNVSWSKLGFGGAAAPAPAQVARAEAEAATVDACGETAGDRAADTVPVEPAPEGAPQEPAGGAPADVSEPTTPAVELAPAVDADELAEAIGATPGEEQKQVEIVPAHAVAEATVEVEPLQSTEARQKVFELYCGEGEQRDTRIDVRRYERGLLTLALVMLPKTDEAALAWLDSRAERLLEAVETLLEVVQPPAPTYPSRHLVKHGALVASFSPPEPDNANSSSENDLSTTTALLDSYRSLHSSPAVLESLTRLSTTPWVLHRRSEDPSFPSPSSAAASPSPTDAYAVLAGRNSKGKEASLVDAADEIKKLLAVYRTP</sequence>
<accession>A0AAV5GLG6</accession>
<proteinExistence type="predicted"/>
<evidence type="ECO:0000313" key="2">
    <source>
        <dbReference type="EMBL" id="GJN90360.1"/>
    </source>
</evidence>
<dbReference type="AlphaFoldDB" id="A0AAV5GLG6"/>
<feature type="compositionally biased region" description="Polar residues" evidence="1">
    <location>
        <begin position="543"/>
        <end position="553"/>
    </location>
</feature>
<feature type="compositionally biased region" description="Low complexity" evidence="1">
    <location>
        <begin position="249"/>
        <end position="261"/>
    </location>
</feature>
<feature type="compositionally biased region" description="Low complexity" evidence="1">
    <location>
        <begin position="376"/>
        <end position="390"/>
    </location>
</feature>
<name>A0AAV5GLG6_9BASI</name>
<feature type="compositionally biased region" description="Low complexity" evidence="1">
    <location>
        <begin position="592"/>
        <end position="606"/>
    </location>
</feature>
<evidence type="ECO:0000313" key="3">
    <source>
        <dbReference type="Proteomes" id="UP001342314"/>
    </source>
</evidence>
<feature type="region of interest" description="Disordered" evidence="1">
    <location>
        <begin position="362"/>
        <end position="396"/>
    </location>
</feature>
<feature type="region of interest" description="Disordered" evidence="1">
    <location>
        <begin position="587"/>
        <end position="607"/>
    </location>
</feature>
<dbReference type="Proteomes" id="UP001342314">
    <property type="component" value="Unassembled WGS sequence"/>
</dbReference>
<evidence type="ECO:0008006" key="4">
    <source>
        <dbReference type="Google" id="ProtNLM"/>
    </source>
</evidence>
<feature type="region of interest" description="Disordered" evidence="1">
    <location>
        <begin position="243"/>
        <end position="320"/>
    </location>
</feature>
<keyword evidence="3" id="KW-1185">Reference proteome</keyword>
<reference evidence="2 3" key="1">
    <citation type="submission" date="2021-12" db="EMBL/GenBank/DDBJ databases">
        <title>High titer production of polyol ester of fatty acids by Rhodotorula paludigena BS15 towards product separation-free biomass refinery.</title>
        <authorList>
            <person name="Mano J."/>
            <person name="Ono H."/>
            <person name="Tanaka T."/>
            <person name="Naito K."/>
            <person name="Sushida H."/>
            <person name="Ike M."/>
            <person name="Tokuyasu K."/>
            <person name="Kitaoka M."/>
        </authorList>
    </citation>
    <scope>NUCLEOTIDE SEQUENCE [LARGE SCALE GENOMIC DNA]</scope>
    <source>
        <strain evidence="2 3">BS15</strain>
    </source>
</reference>
<comment type="caution">
    <text evidence="2">The sequence shown here is derived from an EMBL/GenBank/DDBJ whole genome shotgun (WGS) entry which is preliminary data.</text>
</comment>
<evidence type="ECO:0000256" key="1">
    <source>
        <dbReference type="SAM" id="MobiDB-lite"/>
    </source>
</evidence>
<organism evidence="2 3">
    <name type="scientific">Rhodotorula paludigena</name>
    <dbReference type="NCBI Taxonomy" id="86838"/>
    <lineage>
        <taxon>Eukaryota</taxon>
        <taxon>Fungi</taxon>
        <taxon>Dikarya</taxon>
        <taxon>Basidiomycota</taxon>
        <taxon>Pucciniomycotina</taxon>
        <taxon>Microbotryomycetes</taxon>
        <taxon>Sporidiobolales</taxon>
        <taxon>Sporidiobolaceae</taxon>
        <taxon>Rhodotorula</taxon>
    </lineage>
</organism>
<protein>
    <recommendedName>
        <fullName evidence="4">CCZ1/INTU/HSP4 first Longin domain-containing protein</fullName>
    </recommendedName>
</protein>